<organism evidence="5 6">
    <name type="scientific">Cardiocondyla obscurior</name>
    <dbReference type="NCBI Taxonomy" id="286306"/>
    <lineage>
        <taxon>Eukaryota</taxon>
        <taxon>Metazoa</taxon>
        <taxon>Ecdysozoa</taxon>
        <taxon>Arthropoda</taxon>
        <taxon>Hexapoda</taxon>
        <taxon>Insecta</taxon>
        <taxon>Pterygota</taxon>
        <taxon>Neoptera</taxon>
        <taxon>Endopterygota</taxon>
        <taxon>Hymenoptera</taxon>
        <taxon>Apocrita</taxon>
        <taxon>Aculeata</taxon>
        <taxon>Formicoidea</taxon>
        <taxon>Formicidae</taxon>
        <taxon>Myrmicinae</taxon>
        <taxon>Cardiocondyla</taxon>
    </lineage>
</organism>
<dbReference type="InterPro" id="IPR055127">
    <property type="entry name" value="YEATS2_3HBD"/>
</dbReference>
<dbReference type="PROSITE" id="PS51037">
    <property type="entry name" value="YEATS"/>
    <property type="match status" value="1"/>
</dbReference>
<feature type="region of interest" description="Disordered" evidence="3">
    <location>
        <begin position="356"/>
        <end position="378"/>
    </location>
</feature>
<comment type="subcellular location">
    <subcellularLocation>
        <location evidence="2">Nucleus</location>
    </subcellularLocation>
</comment>
<evidence type="ECO:0000256" key="2">
    <source>
        <dbReference type="PROSITE-ProRule" id="PRU00376"/>
    </source>
</evidence>
<protein>
    <recommendedName>
        <fullName evidence="4">YEATS domain-containing protein</fullName>
    </recommendedName>
</protein>
<proteinExistence type="predicted"/>
<feature type="region of interest" description="Disordered" evidence="3">
    <location>
        <begin position="142"/>
        <end position="203"/>
    </location>
</feature>
<dbReference type="Pfam" id="PF03366">
    <property type="entry name" value="YEATS"/>
    <property type="match status" value="1"/>
</dbReference>
<keyword evidence="6" id="KW-1185">Reference proteome</keyword>
<comment type="caution">
    <text evidence="5">The sequence shown here is derived from an EMBL/GenBank/DDBJ whole genome shotgun (WGS) entry which is preliminary data.</text>
</comment>
<accession>A0AAW2FC54</accession>
<dbReference type="EMBL" id="JADYXP020000013">
    <property type="protein sequence ID" value="KAL0111522.1"/>
    <property type="molecule type" value="Genomic_DNA"/>
</dbReference>
<gene>
    <name evidence="5" type="ORF">PUN28_013018</name>
</gene>
<dbReference type="InterPro" id="IPR055129">
    <property type="entry name" value="YEATS_dom"/>
</dbReference>
<dbReference type="AlphaFoldDB" id="A0AAW2FC54"/>
<feature type="compositionally biased region" description="Polar residues" evidence="3">
    <location>
        <begin position="145"/>
        <end position="154"/>
    </location>
</feature>
<evidence type="ECO:0000256" key="1">
    <source>
        <dbReference type="ARBA" id="ARBA00023242"/>
    </source>
</evidence>
<dbReference type="InterPro" id="IPR038704">
    <property type="entry name" value="YEAST_sf"/>
</dbReference>
<dbReference type="CDD" id="cd16907">
    <property type="entry name" value="YEATS_YEATS2_like"/>
    <property type="match status" value="1"/>
</dbReference>
<keyword evidence="1 2" id="KW-0539">Nucleus</keyword>
<dbReference type="GO" id="GO:0005634">
    <property type="term" value="C:nucleus"/>
    <property type="evidence" value="ECO:0007669"/>
    <property type="project" value="UniProtKB-SubCell"/>
</dbReference>
<dbReference type="InterPro" id="IPR005033">
    <property type="entry name" value="YEATS"/>
</dbReference>
<evidence type="ECO:0000256" key="3">
    <source>
        <dbReference type="SAM" id="MobiDB-lite"/>
    </source>
</evidence>
<dbReference type="PANTHER" id="PTHR23195">
    <property type="entry name" value="YEATS DOMAIN"/>
    <property type="match status" value="1"/>
</dbReference>
<feature type="compositionally biased region" description="Basic and acidic residues" evidence="3">
    <location>
        <begin position="155"/>
        <end position="178"/>
    </location>
</feature>
<sequence>MSAPEESLNGRDPDYVSAASNDQTQQKIYEENARSTTAKKITAIVEKEFSQEIDLKEKEVLQIQERLHKTLKIFHLLRYVVITNFYDRKQCQIVQTPETTKQTRIHPAVKTVLGKSPRSTGSLDLAVPSTSTDPRFLCNDGPLVNASTTTNNTLKIEENDDTSRSEKRKTPLVEESQPRKIPRYVPPKNTVPEKTCPPRGNSNKVRKRIIVGNISKWIPPDWREDASSHKWTMYVRGEKDKNVNIDTFISKVRFFLHPSYRPNDVVEVTSYPFHLSRRGWGEFPLRVQLHFKNALNKPMDIIHHLKLDRTYTGLQTLGSETLVDVWIRTTESDNVELNNDESAESSANDTIVKIEPNDDSYSKFTPEQSKKVSKTSHLTADTPEGIQMEEKIMKVYNRLNSSLDLMLMNNVEKVKIKTKCEDATQISDDKDKEMTDLFIEHDHNYCRKQYFNSDYCTIKEENVTVEHYSENTENPDCTTFAIDSSTIENNEKKSDLIANTFQEKNSQKGPRSFDAVKSLQENLKNDTKILENISTKDTESTTNGFCKPVLTSFDCFDNLQKSSHLKAPNSYLKPLHISIPSSNIFTSSNNKHVLLLKDKKSVPVNLTNILPSKPNENSKMFVEGVSILKKPPIAKVNALRENTVKNKNNNSGNKKTAVLRLKSANSLLLNVNENVPILKITDSRDPLYNYNLVDARRNLLIKKQEHVSCAKPEEKPAVQHVKVTLGKDKLKIQSKKDLYEAVLKSITTANIADTETLIRFVIRRLPIVTRDARDPDYKRLHPYACSSEEDYLAYNIGKQRAIEWYRAKAVRSFLRMKPMIPIDQLWSIKEIVLWARLHGYTPIKNIFNVQEIAETSSAKKLSDTTMSATISSTCTEPIALQKWLETCQQEPDRSTDCYLDNEEIDVETVEEKPCKITIDREKSDDNKTYLTGSSLIPIELDEKMLPFHNFVCDTARDIGIKIEPEEIIPGVLYCASSRVIMRVIECFVEDLTRSSLARAWERTSPNECPKIITPNDVREALASREEFDIFTNVGLGSKQELNTTET</sequence>
<dbReference type="GO" id="GO:0006355">
    <property type="term" value="P:regulation of DNA-templated transcription"/>
    <property type="evidence" value="ECO:0007669"/>
    <property type="project" value="InterPro"/>
</dbReference>
<dbReference type="Pfam" id="PF22951">
    <property type="entry name" value="3HBD"/>
    <property type="match status" value="1"/>
</dbReference>
<feature type="compositionally biased region" description="Polar residues" evidence="3">
    <location>
        <begin position="18"/>
        <end position="27"/>
    </location>
</feature>
<evidence type="ECO:0000313" key="6">
    <source>
        <dbReference type="Proteomes" id="UP001430953"/>
    </source>
</evidence>
<dbReference type="Gene3D" id="2.60.40.1970">
    <property type="entry name" value="YEATS domain"/>
    <property type="match status" value="1"/>
</dbReference>
<feature type="region of interest" description="Disordered" evidence="3">
    <location>
        <begin position="1"/>
        <end position="30"/>
    </location>
</feature>
<reference evidence="5 6" key="1">
    <citation type="submission" date="2023-03" db="EMBL/GenBank/DDBJ databases">
        <title>High recombination rates correlate with genetic variation in Cardiocondyla obscurior ants.</title>
        <authorList>
            <person name="Errbii M."/>
        </authorList>
    </citation>
    <scope>NUCLEOTIDE SEQUENCE [LARGE SCALE GENOMIC DNA]</scope>
    <source>
        <strain evidence="5">Alpha-2009</strain>
        <tissue evidence="5">Whole body</tissue>
    </source>
</reference>
<evidence type="ECO:0000259" key="4">
    <source>
        <dbReference type="PROSITE" id="PS51037"/>
    </source>
</evidence>
<evidence type="ECO:0000313" key="5">
    <source>
        <dbReference type="EMBL" id="KAL0111522.1"/>
    </source>
</evidence>
<name>A0AAW2FC54_9HYME</name>
<dbReference type="Proteomes" id="UP001430953">
    <property type="component" value="Unassembled WGS sequence"/>
</dbReference>
<feature type="domain" description="YEATS" evidence="4">
    <location>
        <begin position="199"/>
        <end position="367"/>
    </location>
</feature>